<proteinExistence type="predicted"/>
<gene>
    <name evidence="1" type="ORF">LCGC14_2832740</name>
</gene>
<evidence type="ECO:0000313" key="1">
    <source>
        <dbReference type="EMBL" id="KKK79509.1"/>
    </source>
</evidence>
<accession>A0A0F9AM14</accession>
<dbReference type="EMBL" id="LAZR01053993">
    <property type="protein sequence ID" value="KKK79509.1"/>
    <property type="molecule type" value="Genomic_DNA"/>
</dbReference>
<organism evidence="1">
    <name type="scientific">marine sediment metagenome</name>
    <dbReference type="NCBI Taxonomy" id="412755"/>
    <lineage>
        <taxon>unclassified sequences</taxon>
        <taxon>metagenomes</taxon>
        <taxon>ecological metagenomes</taxon>
    </lineage>
</organism>
<comment type="caution">
    <text evidence="1">The sequence shown here is derived from an EMBL/GenBank/DDBJ whole genome shotgun (WGS) entry which is preliminary data.</text>
</comment>
<reference evidence="1" key="1">
    <citation type="journal article" date="2015" name="Nature">
        <title>Complex archaea that bridge the gap between prokaryotes and eukaryotes.</title>
        <authorList>
            <person name="Spang A."/>
            <person name="Saw J.H."/>
            <person name="Jorgensen S.L."/>
            <person name="Zaremba-Niedzwiedzka K."/>
            <person name="Martijn J."/>
            <person name="Lind A.E."/>
            <person name="van Eijk R."/>
            <person name="Schleper C."/>
            <person name="Guy L."/>
            <person name="Ettema T.J."/>
        </authorList>
    </citation>
    <scope>NUCLEOTIDE SEQUENCE</scope>
</reference>
<feature type="non-terminal residue" evidence="1">
    <location>
        <position position="1"/>
    </location>
</feature>
<protein>
    <submittedName>
        <fullName evidence="1">Uncharacterized protein</fullName>
    </submittedName>
</protein>
<dbReference type="AlphaFoldDB" id="A0A0F9AM14"/>
<name>A0A0F9AM14_9ZZZZ</name>
<sequence length="55" mass="5762">PEIAMKASDKVSVGGGPIGPMSGDFATDNVFYRVRLVFGGVKLDWRATYAGGLVS</sequence>